<proteinExistence type="predicted"/>
<name>A3ZZ93_9BACT</name>
<protein>
    <submittedName>
        <fullName evidence="1">Uncharacterized protein</fullName>
    </submittedName>
</protein>
<sequence length="37" mass="4385">MWLCAKFIALAKAKNEPHLFFSITGHLLEKDDLEKYY</sequence>
<comment type="caution">
    <text evidence="1">The sequence shown here is derived from an EMBL/GenBank/DDBJ whole genome shotgun (WGS) entry which is preliminary data.</text>
</comment>
<dbReference type="AlphaFoldDB" id="A3ZZ93"/>
<dbReference type="Proteomes" id="UP000004358">
    <property type="component" value="Unassembled WGS sequence"/>
</dbReference>
<evidence type="ECO:0000313" key="1">
    <source>
        <dbReference type="EMBL" id="EAQ78172.1"/>
    </source>
</evidence>
<accession>A3ZZ93</accession>
<dbReference type="HOGENOM" id="CLU_3340770_0_0_0"/>
<organism evidence="1 2">
    <name type="scientific">Blastopirellula marina DSM 3645</name>
    <dbReference type="NCBI Taxonomy" id="314230"/>
    <lineage>
        <taxon>Bacteria</taxon>
        <taxon>Pseudomonadati</taxon>
        <taxon>Planctomycetota</taxon>
        <taxon>Planctomycetia</taxon>
        <taxon>Pirellulales</taxon>
        <taxon>Pirellulaceae</taxon>
        <taxon>Blastopirellula</taxon>
    </lineage>
</organism>
<reference evidence="1 2" key="1">
    <citation type="submission" date="2006-02" db="EMBL/GenBank/DDBJ databases">
        <authorList>
            <person name="Amann R."/>
            <person name="Ferriera S."/>
            <person name="Johnson J."/>
            <person name="Kravitz S."/>
            <person name="Halpern A."/>
            <person name="Remington K."/>
            <person name="Beeson K."/>
            <person name="Tran B."/>
            <person name="Rogers Y.-H."/>
            <person name="Friedman R."/>
            <person name="Venter J.C."/>
        </authorList>
    </citation>
    <scope>NUCLEOTIDE SEQUENCE [LARGE SCALE GENOMIC DNA]</scope>
    <source>
        <strain evidence="1 2">DSM 3645</strain>
    </source>
</reference>
<gene>
    <name evidence="1" type="ORF">DSM3645_15385</name>
</gene>
<evidence type="ECO:0000313" key="2">
    <source>
        <dbReference type="Proteomes" id="UP000004358"/>
    </source>
</evidence>
<dbReference type="EMBL" id="AANZ01000023">
    <property type="protein sequence ID" value="EAQ78172.1"/>
    <property type="molecule type" value="Genomic_DNA"/>
</dbReference>